<sequence length="184" mass="20465">MSTMEPLDQVYLQHTVYDPPSLPLSSLEPGVLSNPDIHIVLSNSATVSEEKPHADLQALSVLELETLEESALHAFEYSDHVVVFGEKRFAVPVSSEINSFLKFKRAHPNSGGKAHVLTNPQRAMPACWNTAVQKPSGRSLLSFYWFAICTGKSLTPETNPWLDFVIFQNSLGIRCANCFHLKLK</sequence>
<keyword evidence="2" id="KW-1185">Reference proteome</keyword>
<name>A0A8K0S7A2_9HYPO</name>
<organism evidence="1 2">
    <name type="scientific">Fusarium tricinctum</name>
    <dbReference type="NCBI Taxonomy" id="61284"/>
    <lineage>
        <taxon>Eukaryota</taxon>
        <taxon>Fungi</taxon>
        <taxon>Dikarya</taxon>
        <taxon>Ascomycota</taxon>
        <taxon>Pezizomycotina</taxon>
        <taxon>Sordariomycetes</taxon>
        <taxon>Hypocreomycetidae</taxon>
        <taxon>Hypocreales</taxon>
        <taxon>Nectriaceae</taxon>
        <taxon>Fusarium</taxon>
        <taxon>Fusarium tricinctum species complex</taxon>
    </lineage>
</organism>
<evidence type="ECO:0000313" key="1">
    <source>
        <dbReference type="EMBL" id="KAH7258047.1"/>
    </source>
</evidence>
<comment type="caution">
    <text evidence="1">The sequence shown here is derived from an EMBL/GenBank/DDBJ whole genome shotgun (WGS) entry which is preliminary data.</text>
</comment>
<protein>
    <submittedName>
        <fullName evidence="1">Uncharacterized protein</fullName>
    </submittedName>
</protein>
<accession>A0A8K0S7A2</accession>
<evidence type="ECO:0000313" key="2">
    <source>
        <dbReference type="Proteomes" id="UP000813427"/>
    </source>
</evidence>
<reference evidence="1" key="1">
    <citation type="journal article" date="2021" name="Nat. Commun.">
        <title>Genetic determinants of endophytism in the Arabidopsis root mycobiome.</title>
        <authorList>
            <person name="Mesny F."/>
            <person name="Miyauchi S."/>
            <person name="Thiergart T."/>
            <person name="Pickel B."/>
            <person name="Atanasova L."/>
            <person name="Karlsson M."/>
            <person name="Huettel B."/>
            <person name="Barry K.W."/>
            <person name="Haridas S."/>
            <person name="Chen C."/>
            <person name="Bauer D."/>
            <person name="Andreopoulos W."/>
            <person name="Pangilinan J."/>
            <person name="LaButti K."/>
            <person name="Riley R."/>
            <person name="Lipzen A."/>
            <person name="Clum A."/>
            <person name="Drula E."/>
            <person name="Henrissat B."/>
            <person name="Kohler A."/>
            <person name="Grigoriev I.V."/>
            <person name="Martin F.M."/>
            <person name="Hacquard S."/>
        </authorList>
    </citation>
    <scope>NUCLEOTIDE SEQUENCE</scope>
    <source>
        <strain evidence="1">MPI-SDFR-AT-0068</strain>
    </source>
</reference>
<dbReference type="Proteomes" id="UP000813427">
    <property type="component" value="Unassembled WGS sequence"/>
</dbReference>
<gene>
    <name evidence="1" type="ORF">BKA59DRAFT_452078</name>
</gene>
<proteinExistence type="predicted"/>
<dbReference type="EMBL" id="JAGPXF010000002">
    <property type="protein sequence ID" value="KAH7258047.1"/>
    <property type="molecule type" value="Genomic_DNA"/>
</dbReference>
<dbReference type="AlphaFoldDB" id="A0A8K0S7A2"/>